<comment type="caution">
    <text evidence="1">The sequence shown here is derived from an EMBL/GenBank/DDBJ whole genome shotgun (WGS) entry which is preliminary data.</text>
</comment>
<keyword evidence="2" id="KW-1185">Reference proteome</keyword>
<dbReference type="EMBL" id="BDGG01000001">
    <property type="protein sequence ID" value="GAU87267.1"/>
    <property type="molecule type" value="Genomic_DNA"/>
</dbReference>
<sequence>MNDLLIPLFSKLFAMVPDVALWSRGFLCQVPRNNLLWFYRKNVDFVASNVVLSQLLKIPFNVDFSHGCCSGMGVRRSSCQWQDKHWTNPPARAEHVGCNQTRSTARYRNMDRNNSPESAIRKLHVLPEDRRTEDGRMSATVSVAIPSGSLHHTP</sequence>
<dbReference type="Proteomes" id="UP000186922">
    <property type="component" value="Unassembled WGS sequence"/>
</dbReference>
<protein>
    <submittedName>
        <fullName evidence="1">Uncharacterized protein</fullName>
    </submittedName>
</protein>
<gene>
    <name evidence="1" type="primary">RvY_00147</name>
    <name evidence="1" type="synonym">RvY_00147.1</name>
    <name evidence="1" type="ORF">RvY_00147-1</name>
</gene>
<accession>A0A1D1UJ57</accession>
<proteinExistence type="predicted"/>
<dbReference type="AlphaFoldDB" id="A0A1D1UJ57"/>
<reference evidence="1 2" key="1">
    <citation type="journal article" date="2016" name="Nat. Commun.">
        <title>Extremotolerant tardigrade genome and improved radiotolerance of human cultured cells by tardigrade-unique protein.</title>
        <authorList>
            <person name="Hashimoto T."/>
            <person name="Horikawa D.D."/>
            <person name="Saito Y."/>
            <person name="Kuwahara H."/>
            <person name="Kozuka-Hata H."/>
            <person name="Shin-I T."/>
            <person name="Minakuchi Y."/>
            <person name="Ohishi K."/>
            <person name="Motoyama A."/>
            <person name="Aizu T."/>
            <person name="Enomoto A."/>
            <person name="Kondo K."/>
            <person name="Tanaka S."/>
            <person name="Hara Y."/>
            <person name="Koshikawa S."/>
            <person name="Sagara H."/>
            <person name="Miura T."/>
            <person name="Yokobori S."/>
            <person name="Miyagawa K."/>
            <person name="Suzuki Y."/>
            <person name="Kubo T."/>
            <person name="Oyama M."/>
            <person name="Kohara Y."/>
            <person name="Fujiyama A."/>
            <person name="Arakawa K."/>
            <person name="Katayama T."/>
            <person name="Toyoda A."/>
            <person name="Kunieda T."/>
        </authorList>
    </citation>
    <scope>NUCLEOTIDE SEQUENCE [LARGE SCALE GENOMIC DNA]</scope>
    <source>
        <strain evidence="1 2">YOKOZUNA-1</strain>
    </source>
</reference>
<evidence type="ECO:0000313" key="2">
    <source>
        <dbReference type="Proteomes" id="UP000186922"/>
    </source>
</evidence>
<name>A0A1D1UJ57_RAMVA</name>
<organism evidence="1 2">
    <name type="scientific">Ramazzottius varieornatus</name>
    <name type="common">Water bear</name>
    <name type="synonym">Tardigrade</name>
    <dbReference type="NCBI Taxonomy" id="947166"/>
    <lineage>
        <taxon>Eukaryota</taxon>
        <taxon>Metazoa</taxon>
        <taxon>Ecdysozoa</taxon>
        <taxon>Tardigrada</taxon>
        <taxon>Eutardigrada</taxon>
        <taxon>Parachela</taxon>
        <taxon>Hypsibioidea</taxon>
        <taxon>Ramazzottiidae</taxon>
        <taxon>Ramazzottius</taxon>
    </lineage>
</organism>
<evidence type="ECO:0000313" key="1">
    <source>
        <dbReference type="EMBL" id="GAU87267.1"/>
    </source>
</evidence>